<keyword evidence="3" id="KW-1185">Reference proteome</keyword>
<dbReference type="OrthoDB" id="9917707at2"/>
<comment type="caution">
    <text evidence="2">The sequence shown here is derived from an EMBL/GenBank/DDBJ whole genome shotgun (WGS) entry which is preliminary data.</text>
</comment>
<dbReference type="Proteomes" id="UP000237968">
    <property type="component" value="Unassembled WGS sequence"/>
</dbReference>
<gene>
    <name evidence="2" type="ORF">ENSA5_52410</name>
</gene>
<evidence type="ECO:0000256" key="1">
    <source>
        <dbReference type="SAM" id="Phobius"/>
    </source>
</evidence>
<evidence type="ECO:0000313" key="2">
    <source>
        <dbReference type="EMBL" id="PRP91804.1"/>
    </source>
</evidence>
<keyword evidence="1" id="KW-0812">Transmembrane</keyword>
<dbReference type="EMBL" id="PVNK01000231">
    <property type="protein sequence ID" value="PRP91804.1"/>
    <property type="molecule type" value="Genomic_DNA"/>
</dbReference>
<sequence>MADDMDEKRSTTKTGESEGPLAWLSKRAGLVVLVVIAAIVALRLMSSWLKWLLIAMVVGAVYYLITSRPDDESSQG</sequence>
<feature type="transmembrane region" description="Helical" evidence="1">
    <location>
        <begin position="48"/>
        <end position="65"/>
    </location>
</feature>
<reference evidence="2 3" key="1">
    <citation type="submission" date="2018-03" db="EMBL/GenBank/DDBJ databases">
        <title>Draft Genome Sequences of the Obligatory Marine Myxobacteria Enhygromyxa salina SWB005.</title>
        <authorList>
            <person name="Poehlein A."/>
            <person name="Moghaddam J.A."/>
            <person name="Harms H."/>
            <person name="Alanjari M."/>
            <person name="Koenig G.M."/>
            <person name="Daniel R."/>
            <person name="Schaeberle T.F."/>
        </authorList>
    </citation>
    <scope>NUCLEOTIDE SEQUENCE [LARGE SCALE GENOMIC DNA]</scope>
    <source>
        <strain evidence="2 3">SWB005</strain>
    </source>
</reference>
<organism evidence="2 3">
    <name type="scientific">Enhygromyxa salina</name>
    <dbReference type="NCBI Taxonomy" id="215803"/>
    <lineage>
        <taxon>Bacteria</taxon>
        <taxon>Pseudomonadati</taxon>
        <taxon>Myxococcota</taxon>
        <taxon>Polyangia</taxon>
        <taxon>Nannocystales</taxon>
        <taxon>Nannocystaceae</taxon>
        <taxon>Enhygromyxa</taxon>
    </lineage>
</organism>
<keyword evidence="1" id="KW-0472">Membrane</keyword>
<keyword evidence="1" id="KW-1133">Transmembrane helix</keyword>
<dbReference type="RefSeq" id="WP_106394468.1">
    <property type="nucleotide sequence ID" value="NZ_PVNK01000231.1"/>
</dbReference>
<accession>A0A2S9XG02</accession>
<dbReference type="AlphaFoldDB" id="A0A2S9XG02"/>
<feature type="transmembrane region" description="Helical" evidence="1">
    <location>
        <begin position="21"/>
        <end position="42"/>
    </location>
</feature>
<protein>
    <submittedName>
        <fullName evidence="2">Uncharacterized protein</fullName>
    </submittedName>
</protein>
<proteinExistence type="predicted"/>
<name>A0A2S9XG02_9BACT</name>
<evidence type="ECO:0000313" key="3">
    <source>
        <dbReference type="Proteomes" id="UP000237968"/>
    </source>
</evidence>